<protein>
    <recommendedName>
        <fullName evidence="3">Retrovirus-related Pol polyprotein from transposon TNT 1-94</fullName>
    </recommendedName>
</protein>
<dbReference type="Gramene" id="C.cajan_41372.t">
    <property type="protein sequence ID" value="C.cajan_41372.t.cds1"/>
    <property type="gene ID" value="C.cajan_41372"/>
</dbReference>
<dbReference type="AlphaFoldDB" id="A0A151QW99"/>
<dbReference type="PANTHER" id="PTHR34222">
    <property type="entry name" value="GAG_PRE-INTEGRS DOMAIN-CONTAINING PROTEIN"/>
    <property type="match status" value="1"/>
</dbReference>
<evidence type="ECO:0000313" key="2">
    <source>
        <dbReference type="Proteomes" id="UP000075243"/>
    </source>
</evidence>
<organism evidence="1 2">
    <name type="scientific">Cajanus cajan</name>
    <name type="common">Pigeon pea</name>
    <name type="synonym">Cajanus indicus</name>
    <dbReference type="NCBI Taxonomy" id="3821"/>
    <lineage>
        <taxon>Eukaryota</taxon>
        <taxon>Viridiplantae</taxon>
        <taxon>Streptophyta</taxon>
        <taxon>Embryophyta</taxon>
        <taxon>Tracheophyta</taxon>
        <taxon>Spermatophyta</taxon>
        <taxon>Magnoliopsida</taxon>
        <taxon>eudicotyledons</taxon>
        <taxon>Gunneridae</taxon>
        <taxon>Pentapetalae</taxon>
        <taxon>rosids</taxon>
        <taxon>fabids</taxon>
        <taxon>Fabales</taxon>
        <taxon>Fabaceae</taxon>
        <taxon>Papilionoideae</taxon>
        <taxon>50 kb inversion clade</taxon>
        <taxon>NPAAA clade</taxon>
        <taxon>indigoferoid/millettioid clade</taxon>
        <taxon>Phaseoleae</taxon>
        <taxon>Cajanus</taxon>
    </lineage>
</organism>
<evidence type="ECO:0000313" key="1">
    <source>
        <dbReference type="EMBL" id="KYP34637.1"/>
    </source>
</evidence>
<keyword evidence="2" id="KW-1185">Reference proteome</keyword>
<dbReference type="Proteomes" id="UP000075243">
    <property type="component" value="Unassembled WGS sequence"/>
</dbReference>
<reference evidence="1" key="1">
    <citation type="journal article" date="2012" name="Nat. Biotechnol.">
        <title>Draft genome sequence of pigeonpea (Cajanus cajan), an orphan legume crop of resource-poor farmers.</title>
        <authorList>
            <person name="Varshney R.K."/>
            <person name="Chen W."/>
            <person name="Li Y."/>
            <person name="Bharti A.K."/>
            <person name="Saxena R.K."/>
            <person name="Schlueter J.A."/>
            <person name="Donoghue M.T."/>
            <person name="Azam S."/>
            <person name="Fan G."/>
            <person name="Whaley A.M."/>
            <person name="Farmer A.D."/>
            <person name="Sheridan J."/>
            <person name="Iwata A."/>
            <person name="Tuteja R."/>
            <person name="Penmetsa R.V."/>
            <person name="Wu W."/>
            <person name="Upadhyaya H.D."/>
            <person name="Yang S.P."/>
            <person name="Shah T."/>
            <person name="Saxena K.B."/>
            <person name="Michael T."/>
            <person name="McCombie W.R."/>
            <person name="Yang B."/>
            <person name="Zhang G."/>
            <person name="Yang H."/>
            <person name="Wang J."/>
            <person name="Spillane C."/>
            <person name="Cook D.R."/>
            <person name="May G.D."/>
            <person name="Xu X."/>
            <person name="Jackson S.A."/>
        </authorList>
    </citation>
    <scope>NUCLEOTIDE SEQUENCE [LARGE SCALE GENOMIC DNA]</scope>
</reference>
<proteinExistence type="predicted"/>
<dbReference type="PANTHER" id="PTHR34222:SF99">
    <property type="entry name" value="PROTEIN, PUTATIVE-RELATED"/>
    <property type="match status" value="1"/>
</dbReference>
<gene>
    <name evidence="1" type="ORF">KK1_044388</name>
</gene>
<name>A0A151QW99_CAJCA</name>
<dbReference type="OMA" id="MGLNEDY"/>
<evidence type="ECO:0008006" key="3">
    <source>
        <dbReference type="Google" id="ProtNLM"/>
    </source>
</evidence>
<accession>A0A151QW99</accession>
<dbReference type="EMBL" id="KQ484548">
    <property type="protein sequence ID" value="KYP34637.1"/>
    <property type="molecule type" value="Genomic_DNA"/>
</dbReference>
<sequence length="60" mass="6839">MQFLRGLNESFSNVRSNILMMDPLPSINKVFSYVVQQQREINNSDANLFNNENTSSSINA</sequence>